<evidence type="ECO:0000256" key="2">
    <source>
        <dbReference type="ARBA" id="ARBA00006565"/>
    </source>
</evidence>
<dbReference type="InterPro" id="IPR019402">
    <property type="entry name" value="CWH43_N"/>
</dbReference>
<feature type="transmembrane region" description="Helical" evidence="6">
    <location>
        <begin position="185"/>
        <end position="215"/>
    </location>
</feature>
<dbReference type="PANTHER" id="PTHR21324">
    <property type="entry name" value="FASTING-INDUCIBLE INTEGRAL MEMBRANE PROTEIN TM6P1-RELATED"/>
    <property type="match status" value="1"/>
</dbReference>
<reference evidence="8" key="1">
    <citation type="submission" date="2023-07" db="EMBL/GenBank/DDBJ databases">
        <authorList>
            <consortium name="CYATHOMIX"/>
        </authorList>
    </citation>
    <scope>NUCLEOTIDE SEQUENCE</scope>
    <source>
        <strain evidence="8">N/A</strain>
    </source>
</reference>
<dbReference type="InterPro" id="IPR050911">
    <property type="entry name" value="DRAM/TMEM150_Autophagy_Mod"/>
</dbReference>
<evidence type="ECO:0000313" key="8">
    <source>
        <dbReference type="EMBL" id="CAJ0608747.1"/>
    </source>
</evidence>
<evidence type="ECO:0000256" key="6">
    <source>
        <dbReference type="SAM" id="Phobius"/>
    </source>
</evidence>
<dbReference type="AlphaFoldDB" id="A0AA36HDM9"/>
<evidence type="ECO:0000256" key="5">
    <source>
        <dbReference type="ARBA" id="ARBA00023136"/>
    </source>
</evidence>
<feature type="transmembrane region" description="Helical" evidence="6">
    <location>
        <begin position="28"/>
        <end position="54"/>
    </location>
</feature>
<dbReference type="GO" id="GO:0012505">
    <property type="term" value="C:endomembrane system"/>
    <property type="evidence" value="ECO:0007669"/>
    <property type="project" value="UniProtKB-SubCell"/>
</dbReference>
<evidence type="ECO:0000256" key="3">
    <source>
        <dbReference type="ARBA" id="ARBA00022692"/>
    </source>
</evidence>
<feature type="domain" description="CWH43-like N-terminal" evidence="7">
    <location>
        <begin position="33"/>
        <end position="263"/>
    </location>
</feature>
<name>A0AA36HDM9_CYLNA</name>
<feature type="transmembrane region" description="Helical" evidence="6">
    <location>
        <begin position="118"/>
        <end position="137"/>
    </location>
</feature>
<proteinExistence type="inferred from homology"/>
<feature type="transmembrane region" description="Helical" evidence="6">
    <location>
        <begin position="143"/>
        <end position="165"/>
    </location>
</feature>
<comment type="similarity">
    <text evidence="2">Belongs to the DRAM/TMEM150 family.</text>
</comment>
<gene>
    <name evidence="8" type="ORF">CYNAS_LOCUS20730</name>
</gene>
<keyword evidence="5 6" id="KW-0472">Membrane</keyword>
<feature type="transmembrane region" description="Helical" evidence="6">
    <location>
        <begin position="235"/>
        <end position="258"/>
    </location>
</feature>
<keyword evidence="4 6" id="KW-1133">Transmembrane helix</keyword>
<feature type="transmembrane region" description="Helical" evidence="6">
    <location>
        <begin position="82"/>
        <end position="106"/>
    </location>
</feature>
<keyword evidence="3 6" id="KW-0812">Transmembrane</keyword>
<dbReference type="Pfam" id="PF10277">
    <property type="entry name" value="Frag1"/>
    <property type="match status" value="1"/>
</dbReference>
<accession>A0AA36HDM9</accession>
<evidence type="ECO:0000313" key="9">
    <source>
        <dbReference type="Proteomes" id="UP001176961"/>
    </source>
</evidence>
<comment type="caution">
    <text evidence="8">The sequence shown here is derived from an EMBL/GenBank/DDBJ whole genome shotgun (WGS) entry which is preliminary data.</text>
</comment>
<dbReference type="EMBL" id="CATQJL010000326">
    <property type="protein sequence ID" value="CAJ0608747.1"/>
    <property type="molecule type" value="Genomic_DNA"/>
</dbReference>
<evidence type="ECO:0000256" key="1">
    <source>
        <dbReference type="ARBA" id="ARBA00004127"/>
    </source>
</evidence>
<evidence type="ECO:0000256" key="4">
    <source>
        <dbReference type="ARBA" id="ARBA00022989"/>
    </source>
</evidence>
<organism evidence="8 9">
    <name type="scientific">Cylicocyclus nassatus</name>
    <name type="common">Nematode worm</name>
    <dbReference type="NCBI Taxonomy" id="53992"/>
    <lineage>
        <taxon>Eukaryota</taxon>
        <taxon>Metazoa</taxon>
        <taxon>Ecdysozoa</taxon>
        <taxon>Nematoda</taxon>
        <taxon>Chromadorea</taxon>
        <taxon>Rhabditida</taxon>
        <taxon>Rhabditina</taxon>
        <taxon>Rhabditomorpha</taxon>
        <taxon>Strongyloidea</taxon>
        <taxon>Strongylidae</taxon>
        <taxon>Cylicocyclus</taxon>
    </lineage>
</organism>
<dbReference type="Proteomes" id="UP001176961">
    <property type="component" value="Unassembled WGS sequence"/>
</dbReference>
<evidence type="ECO:0000259" key="7">
    <source>
        <dbReference type="Pfam" id="PF10277"/>
    </source>
</evidence>
<keyword evidence="9" id="KW-1185">Reference proteome</keyword>
<dbReference type="PANTHER" id="PTHR21324:SF2">
    <property type="entry name" value="EG:22E5.9 PROTEIN"/>
    <property type="match status" value="1"/>
</dbReference>
<protein>
    <recommendedName>
        <fullName evidence="7">CWH43-like N-terminal domain-containing protein</fullName>
    </recommendedName>
</protein>
<sequence length="292" mass="32467">MAKKSAVRKCCANANQPKIFLKDMLQCGVLGASHLPIILGILFSINLGATYILAVLDSDVEPVFPYLSAAGDHRPESCIFGLLLNLSTFISLTIIYLRYSLVAVIVRDADPDWVIDGLNMASFIVGMIGGSSMFIIANFQETAIIGVHLLAACVCFGSGCIYMVLQSIITLRMYPLFNNRRIGIIRSCITAVSVVAFFVALGFGIYAAHVFHSYYPDLPTPRPWNKKLWQPGYNYHIVSAVAEWIMAITHVSFIISYARDFEKLRVSLYVESLVTHLDHSPIMRSINDLNEY</sequence>
<comment type="subcellular location">
    <subcellularLocation>
        <location evidence="1">Endomembrane system</location>
        <topology evidence="1">Multi-pass membrane protein</topology>
    </subcellularLocation>
</comment>